<protein>
    <submittedName>
        <fullName evidence="3">TonB family protein</fullName>
    </submittedName>
</protein>
<keyword evidence="2" id="KW-0472">Membrane</keyword>
<feature type="compositionally biased region" description="Polar residues" evidence="1">
    <location>
        <begin position="88"/>
        <end position="102"/>
    </location>
</feature>
<feature type="compositionally biased region" description="Low complexity" evidence="1">
    <location>
        <begin position="103"/>
        <end position="115"/>
    </location>
</feature>
<feature type="transmembrane region" description="Helical" evidence="2">
    <location>
        <begin position="210"/>
        <end position="229"/>
    </location>
</feature>
<keyword evidence="2" id="KW-0812">Transmembrane</keyword>
<comment type="caution">
    <text evidence="3">The sequence shown here is derived from an EMBL/GenBank/DDBJ whole genome shotgun (WGS) entry which is preliminary data.</text>
</comment>
<reference evidence="3 4" key="1">
    <citation type="journal article" date="2013" name="Curr. Biol.">
        <title>The Genome of the Foraminiferan Reticulomyxa filosa.</title>
        <authorList>
            <person name="Glockner G."/>
            <person name="Hulsmann N."/>
            <person name="Schleicher M."/>
            <person name="Noegel A.A."/>
            <person name="Eichinger L."/>
            <person name="Gallinger C."/>
            <person name="Pawlowski J."/>
            <person name="Sierra R."/>
            <person name="Euteneuer U."/>
            <person name="Pillet L."/>
            <person name="Moustafa A."/>
            <person name="Platzer M."/>
            <person name="Groth M."/>
            <person name="Szafranski K."/>
            <person name="Schliwa M."/>
        </authorList>
    </citation>
    <scope>NUCLEOTIDE SEQUENCE [LARGE SCALE GENOMIC DNA]</scope>
</reference>
<feature type="compositionally biased region" description="Pro residues" evidence="1">
    <location>
        <begin position="116"/>
        <end position="127"/>
    </location>
</feature>
<dbReference type="EMBL" id="ASPP01005704">
    <property type="protein sequence ID" value="ETO30049.1"/>
    <property type="molecule type" value="Genomic_DNA"/>
</dbReference>
<accession>X6NW45</accession>
<proteinExistence type="predicted"/>
<gene>
    <name evidence="3" type="ORF">RFI_07072</name>
</gene>
<dbReference type="AlphaFoldDB" id="X6NW45"/>
<evidence type="ECO:0000313" key="3">
    <source>
        <dbReference type="EMBL" id="ETO30049.1"/>
    </source>
</evidence>
<evidence type="ECO:0000256" key="1">
    <source>
        <dbReference type="SAM" id="MobiDB-lite"/>
    </source>
</evidence>
<feature type="compositionally biased region" description="Polar residues" evidence="1">
    <location>
        <begin position="37"/>
        <end position="50"/>
    </location>
</feature>
<organism evidence="3 4">
    <name type="scientific">Reticulomyxa filosa</name>
    <dbReference type="NCBI Taxonomy" id="46433"/>
    <lineage>
        <taxon>Eukaryota</taxon>
        <taxon>Sar</taxon>
        <taxon>Rhizaria</taxon>
        <taxon>Retaria</taxon>
        <taxon>Foraminifera</taxon>
        <taxon>Monothalamids</taxon>
        <taxon>Reticulomyxidae</taxon>
        <taxon>Reticulomyxa</taxon>
    </lineage>
</organism>
<feature type="region of interest" description="Disordered" evidence="1">
    <location>
        <begin position="37"/>
        <end position="194"/>
    </location>
</feature>
<name>X6NW45_RETFI</name>
<sequence>MSTCNFFFFFDKRLKIQFLLIAGCALHRERAPGFELTTNENTAKPSGNDAQKQSQPPPPPPKQQQVQPQVQPQVRPQGNYSDRRETLETTNPFKDTTQKQNIPNTTVTATTDPVAARPPPVPQPQPPQTSERPHESTNPFNEERRPSDAVEVEQNTYLPPPQNDENEYRPSDNDYAADKVSSNPFDETNNLDNAGNYEANPSSIAEPYEIPHFSVFLFFFFGYFTVKVVELISCKASNRNCYFQSMKKKYFQKTYSLFVITKYLVTTDEPFLIITKNDVFLMFKEIPLIKEIPLF</sequence>
<keyword evidence="4" id="KW-1185">Reference proteome</keyword>
<keyword evidence="2" id="KW-1133">Transmembrane helix</keyword>
<evidence type="ECO:0000256" key="2">
    <source>
        <dbReference type="SAM" id="Phobius"/>
    </source>
</evidence>
<feature type="compositionally biased region" description="Polar residues" evidence="1">
    <location>
        <begin position="180"/>
        <end position="194"/>
    </location>
</feature>
<feature type="compositionally biased region" description="Low complexity" evidence="1">
    <location>
        <begin position="63"/>
        <end position="77"/>
    </location>
</feature>
<evidence type="ECO:0000313" key="4">
    <source>
        <dbReference type="Proteomes" id="UP000023152"/>
    </source>
</evidence>
<dbReference type="Proteomes" id="UP000023152">
    <property type="component" value="Unassembled WGS sequence"/>
</dbReference>
<feature type="compositionally biased region" description="Basic and acidic residues" evidence="1">
    <location>
        <begin position="131"/>
        <end position="148"/>
    </location>
</feature>